<dbReference type="InterPro" id="IPR036895">
    <property type="entry name" value="Uracil-DNA_glycosylase-like_sf"/>
</dbReference>
<gene>
    <name evidence="10" type="ORF">C7I55_12180</name>
</gene>
<dbReference type="SUPFAM" id="SSF52141">
    <property type="entry name" value="Uracil-DNA glycosylase-like"/>
    <property type="match status" value="1"/>
</dbReference>
<feature type="region of interest" description="Disordered" evidence="8">
    <location>
        <begin position="37"/>
        <end position="76"/>
    </location>
</feature>
<dbReference type="Gene3D" id="3.40.470.10">
    <property type="entry name" value="Uracil-DNA glycosylase-like domain"/>
    <property type="match status" value="1"/>
</dbReference>
<dbReference type="Pfam" id="PF03167">
    <property type="entry name" value="UDG"/>
    <property type="match status" value="1"/>
</dbReference>
<keyword evidence="1" id="KW-0004">4Fe-4S</keyword>
<dbReference type="CDD" id="cd10030">
    <property type="entry name" value="UDG-F4_TTUDGA_SPO1dp_like"/>
    <property type="match status" value="1"/>
</dbReference>
<dbReference type="InterPro" id="IPR051536">
    <property type="entry name" value="UDG_Type-4/5"/>
</dbReference>
<dbReference type="PANTHER" id="PTHR33693:SF1">
    <property type="entry name" value="TYPE-4 URACIL-DNA GLYCOSYLASE"/>
    <property type="match status" value="1"/>
</dbReference>
<dbReference type="GO" id="GO:0046872">
    <property type="term" value="F:metal ion binding"/>
    <property type="evidence" value="ECO:0007669"/>
    <property type="project" value="UniProtKB-KW"/>
</dbReference>
<evidence type="ECO:0000259" key="9">
    <source>
        <dbReference type="SMART" id="SM00986"/>
    </source>
</evidence>
<protein>
    <submittedName>
        <fullName evidence="10">Uracil-DNA glycosylase</fullName>
    </submittedName>
</protein>
<sequence length="262" mass="27946">MERGNEHWTPAAAASVLQWWSDAGVDVLIDEEPRDWLRPQPAPLARASEPAPLQRQPDRRALQPSAPTVPAPAAPVEELPGQIDLFQAYLRTSETLNFAAPSAPRVCPSGDPASGLMILADMPSTDDCGTGTLLSGEPGRLFDRMLAAIGRDRNSVYLAALSCLRSPDGRFASDSARNCATLARHHIGLVAPKAVLLLGDACAKALIGLPMAQARGRWHEIQTQSGPVKALVSIPPATLLNLPTAKAHAWADLQMLIEEVNA</sequence>
<keyword evidence="3" id="KW-0227">DNA damage</keyword>
<dbReference type="SMART" id="SM00987">
    <property type="entry name" value="UreE_C"/>
    <property type="match status" value="1"/>
</dbReference>
<evidence type="ECO:0000256" key="4">
    <source>
        <dbReference type="ARBA" id="ARBA00022801"/>
    </source>
</evidence>
<dbReference type="InterPro" id="IPR005122">
    <property type="entry name" value="Uracil-DNA_glycosylase-like"/>
</dbReference>
<evidence type="ECO:0000256" key="2">
    <source>
        <dbReference type="ARBA" id="ARBA00022723"/>
    </source>
</evidence>
<keyword evidence="7" id="KW-0234">DNA repair</keyword>
<accession>A0A2P7QN48</accession>
<dbReference type="GO" id="GO:0051539">
    <property type="term" value="F:4 iron, 4 sulfur cluster binding"/>
    <property type="evidence" value="ECO:0007669"/>
    <property type="project" value="UniProtKB-KW"/>
</dbReference>
<evidence type="ECO:0000256" key="3">
    <source>
        <dbReference type="ARBA" id="ARBA00022763"/>
    </source>
</evidence>
<keyword evidence="11" id="KW-1185">Reference proteome</keyword>
<organism evidence="10 11">
    <name type="scientific">Allosphingosinicella deserti</name>
    <dbReference type="NCBI Taxonomy" id="2116704"/>
    <lineage>
        <taxon>Bacteria</taxon>
        <taxon>Pseudomonadati</taxon>
        <taxon>Pseudomonadota</taxon>
        <taxon>Alphaproteobacteria</taxon>
        <taxon>Sphingomonadales</taxon>
        <taxon>Sphingomonadaceae</taxon>
        <taxon>Allosphingosinicella</taxon>
    </lineage>
</organism>
<evidence type="ECO:0000313" key="11">
    <source>
        <dbReference type="Proteomes" id="UP000241167"/>
    </source>
</evidence>
<evidence type="ECO:0000256" key="8">
    <source>
        <dbReference type="SAM" id="MobiDB-lite"/>
    </source>
</evidence>
<name>A0A2P7QN48_9SPHN</name>
<dbReference type="AlphaFoldDB" id="A0A2P7QN48"/>
<dbReference type="OrthoDB" id="5290748at2"/>
<dbReference type="Proteomes" id="UP000241167">
    <property type="component" value="Unassembled WGS sequence"/>
</dbReference>
<dbReference type="GO" id="GO:0006281">
    <property type="term" value="P:DNA repair"/>
    <property type="evidence" value="ECO:0007669"/>
    <property type="project" value="UniProtKB-KW"/>
</dbReference>
<dbReference type="PANTHER" id="PTHR33693">
    <property type="entry name" value="TYPE-5 URACIL-DNA GLYCOSYLASE"/>
    <property type="match status" value="1"/>
</dbReference>
<reference evidence="10 11" key="1">
    <citation type="submission" date="2018-03" db="EMBL/GenBank/DDBJ databases">
        <title>The draft genome of Sphingosinicella sp. GL-C-18.</title>
        <authorList>
            <person name="Liu L."/>
            <person name="Li L."/>
            <person name="Liang L."/>
            <person name="Zhang X."/>
            <person name="Wang T."/>
        </authorList>
    </citation>
    <scope>NUCLEOTIDE SEQUENCE [LARGE SCALE GENOMIC DNA]</scope>
    <source>
        <strain evidence="10 11">GL-C-18</strain>
    </source>
</reference>
<evidence type="ECO:0000313" key="10">
    <source>
        <dbReference type="EMBL" id="PSJ39376.1"/>
    </source>
</evidence>
<evidence type="ECO:0000256" key="1">
    <source>
        <dbReference type="ARBA" id="ARBA00022485"/>
    </source>
</evidence>
<evidence type="ECO:0000256" key="5">
    <source>
        <dbReference type="ARBA" id="ARBA00023004"/>
    </source>
</evidence>
<keyword evidence="4" id="KW-0378">Hydrolase</keyword>
<dbReference type="GO" id="GO:0097506">
    <property type="term" value="F:deaminated base DNA N-glycosylase activity"/>
    <property type="evidence" value="ECO:0007669"/>
    <property type="project" value="UniProtKB-ARBA"/>
</dbReference>
<comment type="caution">
    <text evidence="10">The sequence shown here is derived from an EMBL/GenBank/DDBJ whole genome shotgun (WGS) entry which is preliminary data.</text>
</comment>
<dbReference type="EMBL" id="PXYI01000004">
    <property type="protein sequence ID" value="PSJ39376.1"/>
    <property type="molecule type" value="Genomic_DNA"/>
</dbReference>
<keyword evidence="5" id="KW-0408">Iron</keyword>
<dbReference type="RefSeq" id="WP_106513276.1">
    <property type="nucleotide sequence ID" value="NZ_PXYI01000004.1"/>
</dbReference>
<keyword evidence="2" id="KW-0479">Metal-binding</keyword>
<dbReference type="SMART" id="SM00986">
    <property type="entry name" value="UDG"/>
    <property type="match status" value="1"/>
</dbReference>
<evidence type="ECO:0000256" key="7">
    <source>
        <dbReference type="ARBA" id="ARBA00023204"/>
    </source>
</evidence>
<keyword evidence="6" id="KW-0411">Iron-sulfur</keyword>
<evidence type="ECO:0000256" key="6">
    <source>
        <dbReference type="ARBA" id="ARBA00023014"/>
    </source>
</evidence>
<proteinExistence type="predicted"/>
<feature type="domain" description="Uracil-DNA glycosylase-like" evidence="9">
    <location>
        <begin position="107"/>
        <end position="254"/>
    </location>
</feature>